<evidence type="ECO:0000313" key="1">
    <source>
        <dbReference type="EMBL" id="MED6165157.1"/>
    </source>
</evidence>
<accession>A0ABU6UV00</accession>
<dbReference type="EMBL" id="JASCZI010123165">
    <property type="protein sequence ID" value="MED6165157.1"/>
    <property type="molecule type" value="Genomic_DNA"/>
</dbReference>
<comment type="caution">
    <text evidence="1">The sequence shown here is derived from an EMBL/GenBank/DDBJ whole genome shotgun (WGS) entry which is preliminary data.</text>
</comment>
<sequence>MVVEDLHIHNMHHRIHWIDMRCIEEYDVGRVEDSMESILHRTNNKKQTHIFISRQRCHLTCAPVAALAADSEFLKLKARFHCRGIQTSYENDNRVVNRKVTQGATS</sequence>
<gene>
    <name evidence="1" type="ORF">PIB30_096883</name>
</gene>
<dbReference type="Proteomes" id="UP001341840">
    <property type="component" value="Unassembled WGS sequence"/>
</dbReference>
<organism evidence="1 2">
    <name type="scientific">Stylosanthes scabra</name>
    <dbReference type="NCBI Taxonomy" id="79078"/>
    <lineage>
        <taxon>Eukaryota</taxon>
        <taxon>Viridiplantae</taxon>
        <taxon>Streptophyta</taxon>
        <taxon>Embryophyta</taxon>
        <taxon>Tracheophyta</taxon>
        <taxon>Spermatophyta</taxon>
        <taxon>Magnoliopsida</taxon>
        <taxon>eudicotyledons</taxon>
        <taxon>Gunneridae</taxon>
        <taxon>Pentapetalae</taxon>
        <taxon>rosids</taxon>
        <taxon>fabids</taxon>
        <taxon>Fabales</taxon>
        <taxon>Fabaceae</taxon>
        <taxon>Papilionoideae</taxon>
        <taxon>50 kb inversion clade</taxon>
        <taxon>dalbergioids sensu lato</taxon>
        <taxon>Dalbergieae</taxon>
        <taxon>Pterocarpus clade</taxon>
        <taxon>Stylosanthes</taxon>
    </lineage>
</organism>
<evidence type="ECO:0000313" key="2">
    <source>
        <dbReference type="Proteomes" id="UP001341840"/>
    </source>
</evidence>
<name>A0ABU6UV00_9FABA</name>
<reference evidence="1 2" key="1">
    <citation type="journal article" date="2023" name="Plants (Basel)">
        <title>Bridging the Gap: Combining Genomics and Transcriptomics Approaches to Understand Stylosanthes scabra, an Orphan Legume from the Brazilian Caatinga.</title>
        <authorList>
            <person name="Ferreira-Neto J.R.C."/>
            <person name="da Silva M.D."/>
            <person name="Binneck E."/>
            <person name="de Melo N.F."/>
            <person name="da Silva R.H."/>
            <person name="de Melo A.L.T.M."/>
            <person name="Pandolfi V."/>
            <person name="Bustamante F.O."/>
            <person name="Brasileiro-Vidal A.C."/>
            <person name="Benko-Iseppon A.M."/>
        </authorList>
    </citation>
    <scope>NUCLEOTIDE SEQUENCE [LARGE SCALE GENOMIC DNA]</scope>
    <source>
        <tissue evidence="1">Leaves</tissue>
    </source>
</reference>
<proteinExistence type="predicted"/>
<protein>
    <submittedName>
        <fullName evidence="1">Uncharacterized protein</fullName>
    </submittedName>
</protein>
<keyword evidence="2" id="KW-1185">Reference proteome</keyword>